<evidence type="ECO:0000256" key="1">
    <source>
        <dbReference type="SAM" id="MobiDB-lite"/>
    </source>
</evidence>
<dbReference type="EMBL" id="JAGKHQ010000004">
    <property type="protein sequence ID" value="KAG7518561.1"/>
    <property type="molecule type" value="Genomic_DNA"/>
</dbReference>
<dbReference type="Proteomes" id="UP000693946">
    <property type="component" value="Linkage Group LG12"/>
</dbReference>
<evidence type="ECO:0000313" key="2">
    <source>
        <dbReference type="EMBL" id="KAG7518561.1"/>
    </source>
</evidence>
<protein>
    <submittedName>
        <fullName evidence="2">Uncharacterized protein</fullName>
    </submittedName>
</protein>
<organism evidence="2 3">
    <name type="scientific">Solea senegalensis</name>
    <name type="common">Senegalese sole</name>
    <dbReference type="NCBI Taxonomy" id="28829"/>
    <lineage>
        <taxon>Eukaryota</taxon>
        <taxon>Metazoa</taxon>
        <taxon>Chordata</taxon>
        <taxon>Craniata</taxon>
        <taxon>Vertebrata</taxon>
        <taxon>Euteleostomi</taxon>
        <taxon>Actinopterygii</taxon>
        <taxon>Neopterygii</taxon>
        <taxon>Teleostei</taxon>
        <taxon>Neoteleostei</taxon>
        <taxon>Acanthomorphata</taxon>
        <taxon>Carangaria</taxon>
        <taxon>Pleuronectiformes</taxon>
        <taxon>Pleuronectoidei</taxon>
        <taxon>Soleidae</taxon>
        <taxon>Solea</taxon>
    </lineage>
</organism>
<proteinExistence type="predicted"/>
<reference evidence="2 3" key="1">
    <citation type="journal article" date="2021" name="Sci. Rep.">
        <title>Chromosome anchoring in Senegalese sole (Solea senegalensis) reveals sex-associated markers and genome rearrangements in flatfish.</title>
        <authorList>
            <person name="Guerrero-Cozar I."/>
            <person name="Gomez-Garrido J."/>
            <person name="Berbel C."/>
            <person name="Martinez-Blanch J.F."/>
            <person name="Alioto T."/>
            <person name="Claros M.G."/>
            <person name="Gagnaire P.A."/>
            <person name="Manchado M."/>
        </authorList>
    </citation>
    <scope>NUCLEOTIDE SEQUENCE [LARGE SCALE GENOMIC DNA]</scope>
    <source>
        <strain evidence="2">Sse05_10M</strain>
    </source>
</reference>
<comment type="caution">
    <text evidence="2">The sequence shown here is derived from an EMBL/GenBank/DDBJ whole genome shotgun (WGS) entry which is preliminary data.</text>
</comment>
<accession>A0AAV6SLJ1</accession>
<evidence type="ECO:0000313" key="3">
    <source>
        <dbReference type="Proteomes" id="UP000693946"/>
    </source>
</evidence>
<feature type="region of interest" description="Disordered" evidence="1">
    <location>
        <begin position="1"/>
        <end position="39"/>
    </location>
</feature>
<sequence>MWSPGTSLSVRGQRRGTMSSSSVPPARREAGGSASQHILPETPVVRMDGVCVWSHEWPDCLWLLIG</sequence>
<gene>
    <name evidence="2" type="ORF">JOB18_037288</name>
</gene>
<keyword evidence="3" id="KW-1185">Reference proteome</keyword>
<feature type="compositionally biased region" description="Polar residues" evidence="1">
    <location>
        <begin position="1"/>
        <end position="23"/>
    </location>
</feature>
<dbReference type="AlphaFoldDB" id="A0AAV6SLJ1"/>
<name>A0AAV6SLJ1_SOLSE</name>